<proteinExistence type="inferred from homology"/>
<dbReference type="RefSeq" id="WP_249312269.1">
    <property type="nucleotide sequence ID" value="NZ_JACRSU010000002.1"/>
</dbReference>
<dbReference type="Proteomes" id="UP000611762">
    <property type="component" value="Unassembled WGS sequence"/>
</dbReference>
<dbReference type="InterPro" id="IPR021120">
    <property type="entry name" value="KduI/IolB_isomerase"/>
</dbReference>
<dbReference type="Gene3D" id="2.60.120.10">
    <property type="entry name" value="Jelly Rolls"/>
    <property type="match status" value="1"/>
</dbReference>
<keyword evidence="3 6" id="KW-0479">Metal-binding</keyword>
<evidence type="ECO:0000313" key="8">
    <source>
        <dbReference type="Proteomes" id="UP000611762"/>
    </source>
</evidence>
<dbReference type="GO" id="GO:0019698">
    <property type="term" value="P:D-galacturonate catabolic process"/>
    <property type="evidence" value="ECO:0007669"/>
    <property type="project" value="TreeGrafter"/>
</dbReference>
<dbReference type="GO" id="GO:0008697">
    <property type="term" value="F:4-deoxy-L-threo-5-hexosulose-uronate ketol-isomerase activity"/>
    <property type="evidence" value="ECO:0007669"/>
    <property type="project" value="UniProtKB-UniRule"/>
</dbReference>
<dbReference type="SUPFAM" id="SSF51182">
    <property type="entry name" value="RmlC-like cupins"/>
    <property type="match status" value="1"/>
</dbReference>
<feature type="binding site" evidence="6">
    <location>
        <position position="196"/>
    </location>
    <ligand>
        <name>Zn(2+)</name>
        <dbReference type="ChEBI" id="CHEBI:29105"/>
    </ligand>
</feature>
<dbReference type="InterPro" id="IPR011051">
    <property type="entry name" value="RmlC_Cupin_sf"/>
</dbReference>
<protein>
    <recommendedName>
        <fullName evidence="6">4-deoxy-L-threo-5-hexosulose-uronate ketol-isomerase</fullName>
        <ecNumber evidence="6">5.3.1.17</ecNumber>
    </recommendedName>
    <alternativeName>
        <fullName evidence="6">5-keto-4-deoxyuronate isomerase</fullName>
    </alternativeName>
    <alternativeName>
        <fullName evidence="6">DKI isomerase</fullName>
    </alternativeName>
</protein>
<accession>A0A926DM89</accession>
<evidence type="ECO:0000313" key="7">
    <source>
        <dbReference type="EMBL" id="MBC8540583.1"/>
    </source>
</evidence>
<dbReference type="InterPro" id="IPR027449">
    <property type="entry name" value="KduI_N"/>
</dbReference>
<feature type="binding site" evidence="6">
    <location>
        <position position="201"/>
    </location>
    <ligand>
        <name>Zn(2+)</name>
        <dbReference type="ChEBI" id="CHEBI:29105"/>
    </ligand>
</feature>
<dbReference type="CDD" id="cd20491">
    <property type="entry name" value="cupin_KduI_C"/>
    <property type="match status" value="1"/>
</dbReference>
<dbReference type="PANTHER" id="PTHR38461">
    <property type="entry name" value="4-DEOXY-L-THREO-5-HEXOSULOSE-URONATE KETOL-ISOMERASE"/>
    <property type="match status" value="1"/>
</dbReference>
<dbReference type="GO" id="GO:0045490">
    <property type="term" value="P:pectin catabolic process"/>
    <property type="evidence" value="ECO:0007669"/>
    <property type="project" value="UniProtKB-UniRule"/>
</dbReference>
<dbReference type="NCBIfam" id="NF002091">
    <property type="entry name" value="PRK00924.1"/>
    <property type="match status" value="1"/>
</dbReference>
<comment type="pathway">
    <text evidence="6">Glycan metabolism; pectin degradation; 2-dehydro-3-deoxy-D-gluconate from pectin: step 4/5.</text>
</comment>
<dbReference type="Gene3D" id="2.60.120.520">
    <property type="entry name" value="pectin degrading enzyme 5-keto 4- deoxyuronate isomerase, domain 1"/>
    <property type="match status" value="1"/>
</dbReference>
<comment type="function">
    <text evidence="6">Catalyzes the isomerization of 5-dehydro-4-deoxy-D-glucuronate to 3-deoxy-D-glycero-2,5-hexodiulosonate.</text>
</comment>
<dbReference type="AlphaFoldDB" id="A0A926DM89"/>
<evidence type="ECO:0000256" key="4">
    <source>
        <dbReference type="ARBA" id="ARBA00022833"/>
    </source>
</evidence>
<comment type="catalytic activity">
    <reaction evidence="1 6">
        <text>5-dehydro-4-deoxy-D-glucuronate = 3-deoxy-D-glycero-2,5-hexodiulosonate</text>
        <dbReference type="Rhea" id="RHEA:23896"/>
        <dbReference type="ChEBI" id="CHEBI:17117"/>
        <dbReference type="ChEBI" id="CHEBI:29071"/>
        <dbReference type="EC" id="5.3.1.17"/>
    </reaction>
</comment>
<dbReference type="GO" id="GO:0042840">
    <property type="term" value="P:D-glucuronate catabolic process"/>
    <property type="evidence" value="ECO:0007669"/>
    <property type="project" value="TreeGrafter"/>
</dbReference>
<evidence type="ECO:0000256" key="6">
    <source>
        <dbReference type="HAMAP-Rule" id="MF_00687"/>
    </source>
</evidence>
<sequence>MEIRNASNSKDVKFYTTDRLREEFLITNLFTKDNIRMVYSHIDRIITAGLMPVLQELKLEAGKELAADFFLQRREMGCINIGGKGIITVDGTEYVMEPRDGIYIGMGNKEVTFKSVNPDEPAKFYMSSCPAHKSYPIVKIDISKAKKVPCGSVEDCNKRVINQYIHPEVMQSCQLSMGLTQLEPGSNWNTMPSHTHDRRMEVYLYLDMDEDNVVFHMMGEPSETRHIVMHNEEAVISPSWSIHSGVGTKAYSFIWAMCGENQEFDDMDHIQTKDLR</sequence>
<comment type="caution">
    <text evidence="7">The sequence shown here is derived from an EMBL/GenBank/DDBJ whole genome shotgun (WGS) entry which is preliminary data.</text>
</comment>
<evidence type="ECO:0000256" key="2">
    <source>
        <dbReference type="ARBA" id="ARBA00008086"/>
    </source>
</evidence>
<name>A0A926DM89_9FIRM</name>
<dbReference type="GO" id="GO:0008270">
    <property type="term" value="F:zinc ion binding"/>
    <property type="evidence" value="ECO:0007669"/>
    <property type="project" value="UniProtKB-UniRule"/>
</dbReference>
<keyword evidence="4 6" id="KW-0862">Zinc</keyword>
<dbReference type="EMBL" id="JACRSU010000002">
    <property type="protein sequence ID" value="MBC8540583.1"/>
    <property type="molecule type" value="Genomic_DNA"/>
</dbReference>
<dbReference type="HAMAP" id="MF_00687">
    <property type="entry name" value="KduI"/>
    <property type="match status" value="1"/>
</dbReference>
<dbReference type="PANTHER" id="PTHR38461:SF1">
    <property type="entry name" value="4-DEOXY-L-THREO-5-HEXOSULOSE-URONATE KETOL-ISOMERASE"/>
    <property type="match status" value="1"/>
</dbReference>
<evidence type="ECO:0000256" key="5">
    <source>
        <dbReference type="ARBA" id="ARBA00023235"/>
    </source>
</evidence>
<dbReference type="CDD" id="cd20294">
    <property type="entry name" value="cupin_KduI_N"/>
    <property type="match status" value="1"/>
</dbReference>
<dbReference type="Pfam" id="PF04962">
    <property type="entry name" value="KduI"/>
    <property type="match status" value="1"/>
</dbReference>
<reference evidence="7" key="1">
    <citation type="submission" date="2020-08" db="EMBL/GenBank/DDBJ databases">
        <title>Genome public.</title>
        <authorList>
            <person name="Liu C."/>
            <person name="Sun Q."/>
        </authorList>
    </citation>
    <scope>NUCLEOTIDE SEQUENCE</scope>
    <source>
        <strain evidence="7">H8</strain>
    </source>
</reference>
<dbReference type="InterPro" id="IPR007045">
    <property type="entry name" value="KduI"/>
</dbReference>
<feature type="binding site" evidence="6">
    <location>
        <position position="243"/>
    </location>
    <ligand>
        <name>Zn(2+)</name>
        <dbReference type="ChEBI" id="CHEBI:29105"/>
    </ligand>
</feature>
<gene>
    <name evidence="6 7" type="primary">kduI</name>
    <name evidence="7" type="ORF">H8698_06300</name>
</gene>
<keyword evidence="8" id="KW-1185">Reference proteome</keyword>
<feature type="binding site" evidence="6">
    <location>
        <position position="194"/>
    </location>
    <ligand>
        <name>Zn(2+)</name>
        <dbReference type="ChEBI" id="CHEBI:29105"/>
    </ligand>
</feature>
<organism evidence="7 8">
    <name type="scientific">Congzhengia minquanensis</name>
    <dbReference type="NCBI Taxonomy" id="2763657"/>
    <lineage>
        <taxon>Bacteria</taxon>
        <taxon>Bacillati</taxon>
        <taxon>Bacillota</taxon>
        <taxon>Clostridia</taxon>
        <taxon>Eubacteriales</taxon>
        <taxon>Oscillospiraceae</taxon>
        <taxon>Congzhengia</taxon>
    </lineage>
</organism>
<comment type="similarity">
    <text evidence="2 6">Belongs to the KduI family.</text>
</comment>
<dbReference type="PIRSF" id="PIRSF006625">
    <property type="entry name" value="KduI"/>
    <property type="match status" value="1"/>
</dbReference>
<comment type="cofactor">
    <cofactor evidence="6">
        <name>Zn(2+)</name>
        <dbReference type="ChEBI" id="CHEBI:29105"/>
    </cofactor>
    <text evidence="6">Binds 1 zinc ion per subunit.</text>
</comment>
<keyword evidence="5 6" id="KW-0413">Isomerase</keyword>
<evidence type="ECO:0000256" key="3">
    <source>
        <dbReference type="ARBA" id="ARBA00022723"/>
    </source>
</evidence>
<dbReference type="InterPro" id="IPR014710">
    <property type="entry name" value="RmlC-like_jellyroll"/>
</dbReference>
<dbReference type="EC" id="5.3.1.17" evidence="6"/>
<evidence type="ECO:0000256" key="1">
    <source>
        <dbReference type="ARBA" id="ARBA00000552"/>
    </source>
</evidence>